<dbReference type="SUPFAM" id="SSF48452">
    <property type="entry name" value="TPR-like"/>
    <property type="match status" value="2"/>
</dbReference>
<dbReference type="InterPro" id="IPR011990">
    <property type="entry name" value="TPR-like_helical_dom_sf"/>
</dbReference>
<dbReference type="SUPFAM" id="SSF52540">
    <property type="entry name" value="P-loop containing nucleoside triphosphate hydrolases"/>
    <property type="match status" value="1"/>
</dbReference>
<dbReference type="InterPro" id="IPR053137">
    <property type="entry name" value="NLR-like"/>
</dbReference>
<dbReference type="Pfam" id="PF13424">
    <property type="entry name" value="TPR_12"/>
    <property type="match status" value="2"/>
</dbReference>
<proteinExistence type="predicted"/>
<dbReference type="STRING" id="1137993.SAMN05660209_01738"/>
<gene>
    <name evidence="2" type="ORF">SAMN05660209_01738</name>
</gene>
<dbReference type="PANTHER" id="PTHR46082">
    <property type="entry name" value="ATP/GTP-BINDING PROTEIN-RELATED"/>
    <property type="match status" value="1"/>
</dbReference>
<dbReference type="InterPro" id="IPR027417">
    <property type="entry name" value="P-loop_NTPase"/>
</dbReference>
<name>A0A1H3G5P3_9ACTN</name>
<keyword evidence="3" id="KW-1185">Reference proteome</keyword>
<protein>
    <submittedName>
        <fullName evidence="2">Tetratricopeptide repeat-containing protein</fullName>
    </submittedName>
</protein>
<evidence type="ECO:0000313" key="2">
    <source>
        <dbReference type="EMBL" id="SDX98365.1"/>
    </source>
</evidence>
<reference evidence="3" key="1">
    <citation type="submission" date="2016-10" db="EMBL/GenBank/DDBJ databases">
        <authorList>
            <person name="Varghese N."/>
            <person name="Submissions S."/>
        </authorList>
    </citation>
    <scope>NUCLEOTIDE SEQUENCE [LARGE SCALE GENOMIC DNA]</scope>
    <source>
        <strain evidence="3">DSM 45422</strain>
    </source>
</reference>
<sequence length="741" mass="81077">MARKRARVAATVMVGVLVLFIGSLAFNAASSATRWPGPLDLVRRYPWITLLALLPLAFFAMWPGRPDDDASKQHDQGPTELQRERRETQAFQLPARNPRFTGRNRELGQLRRRLTDPRAHTVQAIHGMAGVGKTELAVEYAYRYLHEYKLVGVLDAERGALIPVQFQTLAAELGRPDVAPQRAADVVYGLLAEKLPWLLIFDNAERPADVVGFLPTGSAAENGHVIVTTRRGGWASRGGTMSVDVFSRQESIALLTDRIPDMTARTSDRIGDVLGDLPLAVSQAAAYLDYSNTPPEAYLELISTKLDAMLELGLAHGAQHVVSTLWTVARNRLIDEQPTIQLLELCSVLAPEPIPLDLFIGRVALLKEPLRGTVSDPILWVNAVGRLADLSLIRREGSQIVEHRLTQSAVRAAMPLHVRNQNEQLALRLLTAHLPQDIESDPEVGTLWAQLLPHVLTVTQTGPSAETAADVGQLLQLAARYFRQLGNLTAALPLAERAVAIHQAQCGLDHPSVGDDLNTLARIVRDLGDAVGALPLATRALTIHIAAHGINHPWVANDLITLSQIHLTMGNHISALWLAYRASIIHEAMCGPEHPWVGNDLNILARILRESGNPREALETAERSLFIHEATYGRDHPYVGIDLTILAGIHHDLGHTTEALSMAERALTLDERTYGADHVWIVNDLTILAQLHRELGDARQAATLARRALDVLSSSGGPYDRQVASAKFLLQTLAACGQENA</sequence>
<organism evidence="2 3">
    <name type="scientific">Geodermatophilus africanus</name>
    <dbReference type="NCBI Taxonomy" id="1137993"/>
    <lineage>
        <taxon>Bacteria</taxon>
        <taxon>Bacillati</taxon>
        <taxon>Actinomycetota</taxon>
        <taxon>Actinomycetes</taxon>
        <taxon>Geodermatophilales</taxon>
        <taxon>Geodermatophilaceae</taxon>
        <taxon>Geodermatophilus</taxon>
    </lineage>
</organism>
<accession>A0A1H3G5P3</accession>
<dbReference type="NCBIfam" id="NF040586">
    <property type="entry name" value="FxSxx_TPR"/>
    <property type="match status" value="1"/>
</dbReference>
<dbReference type="Gene3D" id="3.40.50.300">
    <property type="entry name" value="P-loop containing nucleotide triphosphate hydrolases"/>
    <property type="match status" value="1"/>
</dbReference>
<dbReference type="Pfam" id="PF13374">
    <property type="entry name" value="TPR_10"/>
    <property type="match status" value="1"/>
</dbReference>
<evidence type="ECO:0000256" key="1">
    <source>
        <dbReference type="SAM" id="MobiDB-lite"/>
    </source>
</evidence>
<dbReference type="Gene3D" id="1.25.40.10">
    <property type="entry name" value="Tetratricopeptide repeat domain"/>
    <property type="match status" value="2"/>
</dbReference>
<dbReference type="AlphaFoldDB" id="A0A1H3G5P3"/>
<evidence type="ECO:0000313" key="3">
    <source>
        <dbReference type="Proteomes" id="UP000198921"/>
    </source>
</evidence>
<dbReference type="EMBL" id="FNOT01000004">
    <property type="protein sequence ID" value="SDX98365.1"/>
    <property type="molecule type" value="Genomic_DNA"/>
</dbReference>
<feature type="region of interest" description="Disordered" evidence="1">
    <location>
        <begin position="68"/>
        <end position="87"/>
    </location>
</feature>
<dbReference type="Proteomes" id="UP000198921">
    <property type="component" value="Unassembled WGS sequence"/>
</dbReference>
<dbReference type="PANTHER" id="PTHR46082:SF6">
    <property type="entry name" value="AAA+ ATPASE DOMAIN-CONTAINING PROTEIN-RELATED"/>
    <property type="match status" value="1"/>
</dbReference>